<accession>A0ABT7DQ45</accession>
<keyword evidence="1" id="KW-0472">Membrane</keyword>
<keyword evidence="1" id="KW-1133">Transmembrane helix</keyword>
<dbReference type="Gene3D" id="2.60.40.2700">
    <property type="match status" value="1"/>
</dbReference>
<keyword evidence="1" id="KW-0812">Transmembrane</keyword>
<feature type="transmembrane region" description="Helical" evidence="1">
    <location>
        <begin position="30"/>
        <end position="50"/>
    </location>
</feature>
<dbReference type="SUPFAM" id="SSF50370">
    <property type="entry name" value="Ricin B-like lectins"/>
    <property type="match status" value="1"/>
</dbReference>
<proteinExistence type="predicted"/>
<dbReference type="EMBL" id="JASJEU010000012">
    <property type="protein sequence ID" value="MDJ1650285.1"/>
    <property type="molecule type" value="Genomic_DNA"/>
</dbReference>
<dbReference type="PROSITE" id="PS51318">
    <property type="entry name" value="TAT"/>
    <property type="match status" value="1"/>
</dbReference>
<dbReference type="RefSeq" id="WP_283831639.1">
    <property type="nucleotide sequence ID" value="NZ_JASJEU010000012.1"/>
</dbReference>
<keyword evidence="4" id="KW-1185">Reference proteome</keyword>
<dbReference type="Proteomes" id="UP001232750">
    <property type="component" value="Unassembled WGS sequence"/>
</dbReference>
<evidence type="ECO:0000313" key="3">
    <source>
        <dbReference type="EMBL" id="MDJ1650285.1"/>
    </source>
</evidence>
<dbReference type="InterPro" id="IPR006311">
    <property type="entry name" value="TAT_signal"/>
</dbReference>
<protein>
    <submittedName>
        <fullName evidence="3">RICIN domain-containing protein</fullName>
    </submittedName>
</protein>
<reference evidence="3 4" key="1">
    <citation type="submission" date="2023-05" db="EMBL/GenBank/DDBJ databases">
        <title>Gordonibacter KGMB12511T sp. nov., isolated from faeces of healthy Korean.</title>
        <authorList>
            <person name="Kim H.S."/>
            <person name="Kim J.-S."/>
            <person name="Suh M.K."/>
            <person name="Eom M.K."/>
            <person name="Do H.E."/>
            <person name="Lee J.-S."/>
        </authorList>
    </citation>
    <scope>NUCLEOTIDE SEQUENCE [LARGE SCALE GENOMIC DNA]</scope>
    <source>
        <strain evidence="3 4">KGMB12511</strain>
    </source>
</reference>
<evidence type="ECO:0000259" key="2">
    <source>
        <dbReference type="Pfam" id="PF14200"/>
    </source>
</evidence>
<gene>
    <name evidence="3" type="ORF">QNJ86_05700</name>
</gene>
<evidence type="ECO:0000313" key="4">
    <source>
        <dbReference type="Proteomes" id="UP001232750"/>
    </source>
</evidence>
<dbReference type="Gene3D" id="2.80.10.50">
    <property type="match status" value="1"/>
</dbReference>
<feature type="domain" description="Ricin B lectin" evidence="2">
    <location>
        <begin position="277"/>
        <end position="344"/>
    </location>
</feature>
<dbReference type="InterPro" id="IPR035992">
    <property type="entry name" value="Ricin_B-like_lectins"/>
</dbReference>
<sequence length="663" mass="72053">MGKPDEGAFVRERVEPVERHDKKKAMTRRAFAGLSAAAAATLLVGTRFAWAAVGRGAWGDCGAVARPGATFGYDAGWSYSNNLCVWLAASCNCQVGRMTELFLEVRVDAYVACGGVWTPTWFPDIPDTPTYAYIRDESGEWLASAYWIIDTVYDHDYYEYMTGTKLRIPRREADYTCWCGADIRGLGGSAPGTHSVAEATQIVPHHVLGDDAWWHGRIVTLRPRVAEHLRLDVLGGSRENGAAVVGWSLTNLTNQHWIALQSGQGRTCFVPVHLGESPLYLDSSNGTWDDGAAVDIFEGNGTPAQSLYMHGLGNGYHLLVFECSGCALDLRDGGQQDGTPVDQWNSYNDWNNPNQQWKLGEPEFREEWPGTLEVTGEARPGGTLSAPNPAEACVPRNFPGTSGMFYRYTWYRGASAGERTEVVRPAEENPSYSVVDADAGTYLTCVITAHTRFADIQYKGEVVIPSVLVQGEPTDAEEPSSGVRFYVDGETTPCYSDKAASGAYTVPRAAWDAAAKPGCSGVEGWYRDAACTKRFADGSTVTGGLNLYARNRVALSYAMADRSCLVSSNRTYYVDRALERRLSSPGAVLPASAGLYYGDRVTFASGPSVWYREMGRVREAACEQGAYADASAAGPPMTSARLTRDTVAYLVWGTPAYDGISLA</sequence>
<evidence type="ECO:0000256" key="1">
    <source>
        <dbReference type="SAM" id="Phobius"/>
    </source>
</evidence>
<dbReference type="InterPro" id="IPR000772">
    <property type="entry name" value="Ricin_B_lectin"/>
</dbReference>
<name>A0ABT7DQ45_9ACTN</name>
<dbReference type="CDD" id="cd00161">
    <property type="entry name" value="beta-trefoil_Ricin-like"/>
    <property type="match status" value="1"/>
</dbReference>
<dbReference type="Pfam" id="PF14200">
    <property type="entry name" value="RicinB_lectin_2"/>
    <property type="match status" value="1"/>
</dbReference>
<comment type="caution">
    <text evidence="3">The sequence shown here is derived from an EMBL/GenBank/DDBJ whole genome shotgun (WGS) entry which is preliminary data.</text>
</comment>
<organism evidence="3 4">
    <name type="scientific">Gordonibacter faecis</name>
    <dbReference type="NCBI Taxonomy" id="3047475"/>
    <lineage>
        <taxon>Bacteria</taxon>
        <taxon>Bacillati</taxon>
        <taxon>Actinomycetota</taxon>
        <taxon>Coriobacteriia</taxon>
        <taxon>Eggerthellales</taxon>
        <taxon>Eggerthellaceae</taxon>
        <taxon>Gordonibacter</taxon>
    </lineage>
</organism>